<evidence type="ECO:0000313" key="2">
    <source>
        <dbReference type="Proteomes" id="UP000067625"/>
    </source>
</evidence>
<evidence type="ECO:0008006" key="3">
    <source>
        <dbReference type="Google" id="ProtNLM"/>
    </source>
</evidence>
<dbReference type="PATRIC" id="fig|1441095.3.peg.681"/>
<proteinExistence type="predicted"/>
<dbReference type="RefSeq" id="WP_053602427.1">
    <property type="nucleotide sequence ID" value="NZ_CP012600.1"/>
</dbReference>
<dbReference type="Proteomes" id="UP000067625">
    <property type="component" value="Chromosome"/>
</dbReference>
<protein>
    <recommendedName>
        <fullName evidence="3">DUF2777 domain-containing protein</fullName>
    </recommendedName>
</protein>
<dbReference type="AlphaFoldDB" id="A0A0M4FEN5"/>
<reference evidence="1 2" key="2">
    <citation type="journal article" date="2016" name="Int. J. Syst. Evol. Microbiol.">
        <title>Bacillus gobiensis sp. nov., isolated from a soil sample.</title>
        <authorList>
            <person name="Liu B."/>
            <person name="Liu G.H."/>
            <person name="Cetin S."/>
            <person name="Schumann P."/>
            <person name="Pan Z.Z."/>
            <person name="Chen Q.Q."/>
        </authorList>
    </citation>
    <scope>NUCLEOTIDE SEQUENCE [LARGE SCALE GENOMIC DNA]</scope>
    <source>
        <strain evidence="1 2">FJAT-4402</strain>
    </source>
</reference>
<evidence type="ECO:0000313" key="1">
    <source>
        <dbReference type="EMBL" id="ALC80687.1"/>
    </source>
</evidence>
<keyword evidence="2" id="KW-1185">Reference proteome</keyword>
<dbReference type="InterPro" id="IPR024488">
    <property type="entry name" value="DUF2777"/>
</dbReference>
<name>A0A0M4FEN5_9BACI</name>
<accession>A0A0M4FEN5</accession>
<reference evidence="2" key="1">
    <citation type="submission" date="2015-08" db="EMBL/GenBank/DDBJ databases">
        <title>Genome sequencing project for genomic taxonomy and phylogenomics of Bacillus-like bacteria.</title>
        <authorList>
            <person name="Liu B."/>
            <person name="Wang J."/>
            <person name="Zhu Y."/>
            <person name="Liu G."/>
            <person name="Chen Q."/>
            <person name="Chen Z."/>
            <person name="Lan J."/>
            <person name="Che J."/>
            <person name="Ge C."/>
            <person name="Shi H."/>
            <person name="Pan Z."/>
            <person name="Liu X."/>
        </authorList>
    </citation>
    <scope>NUCLEOTIDE SEQUENCE [LARGE SCALE GENOMIC DNA]</scope>
    <source>
        <strain evidence="2">FJAT-4402</strain>
    </source>
</reference>
<dbReference type="STRING" id="1441095.AM592_03105"/>
<organism evidence="1 2">
    <name type="scientific">Bacillus gobiensis</name>
    <dbReference type="NCBI Taxonomy" id="1441095"/>
    <lineage>
        <taxon>Bacteria</taxon>
        <taxon>Bacillati</taxon>
        <taxon>Bacillota</taxon>
        <taxon>Bacilli</taxon>
        <taxon>Bacillales</taxon>
        <taxon>Bacillaceae</taxon>
        <taxon>Bacillus</taxon>
    </lineage>
</organism>
<dbReference type="OrthoDB" id="2923064at2"/>
<sequence>MLTEERKKRISLEAGSCAIGYIMIEDGHCLIEDETGDLFLPESINGLIWMNTGAAWAEGTLCGSKHEFQMKDKIIKLKGGEEISYPLNLFKPLEELLEQLNDRQFELLLRELNRLGFSLFDCVYSFHPLSYSSLKKESDFSGAGFFQFANDISHCSLQHHFKRGEFTSDRFEFTLSSGERSLLMEAEQK</sequence>
<gene>
    <name evidence="1" type="ORF">AM592_03105</name>
</gene>
<dbReference type="EMBL" id="CP012600">
    <property type="protein sequence ID" value="ALC80687.1"/>
    <property type="molecule type" value="Genomic_DNA"/>
</dbReference>
<dbReference type="Pfam" id="PF10949">
    <property type="entry name" value="DUF2777"/>
    <property type="match status" value="1"/>
</dbReference>